<dbReference type="AlphaFoldDB" id="A0A2P9AFY7"/>
<dbReference type="EMBL" id="FUIG01000018">
    <property type="protein sequence ID" value="SJM30049.1"/>
    <property type="molecule type" value="Genomic_DNA"/>
</dbReference>
<evidence type="ECO:0000313" key="2">
    <source>
        <dbReference type="EMBL" id="SJM30049.1"/>
    </source>
</evidence>
<evidence type="ECO:0000256" key="1">
    <source>
        <dbReference type="SAM" id="MobiDB-lite"/>
    </source>
</evidence>
<dbReference type="Proteomes" id="UP000245698">
    <property type="component" value="Unassembled WGS sequence"/>
</dbReference>
<organism evidence="2 3">
    <name type="scientific">Mesorhizobium delmotii</name>
    <dbReference type="NCBI Taxonomy" id="1631247"/>
    <lineage>
        <taxon>Bacteria</taxon>
        <taxon>Pseudomonadati</taxon>
        <taxon>Pseudomonadota</taxon>
        <taxon>Alphaproteobacteria</taxon>
        <taxon>Hyphomicrobiales</taxon>
        <taxon>Phyllobacteriaceae</taxon>
        <taxon>Mesorhizobium</taxon>
    </lineage>
</organism>
<name>A0A2P9AFY7_9HYPH</name>
<feature type="region of interest" description="Disordered" evidence="1">
    <location>
        <begin position="56"/>
        <end position="115"/>
    </location>
</feature>
<feature type="compositionally biased region" description="Basic and acidic residues" evidence="1">
    <location>
        <begin position="98"/>
        <end position="115"/>
    </location>
</feature>
<feature type="compositionally biased region" description="Basic and acidic residues" evidence="1">
    <location>
        <begin position="75"/>
        <end position="87"/>
    </location>
</feature>
<sequence>MSIPAISEMPYRSRLFNREGALRREKERLAILRAPLCPAGHLPHFGGRSAVTAAFANPHRRRNGRSAKAANLPPRGEDAKFGKEGRTEGGAVPPSSGRAERRDNAADKIRPLRSW</sequence>
<accession>A0A2P9AFY7</accession>
<proteinExistence type="predicted"/>
<gene>
    <name evidence="2" type="ORF">BQ8482_120104</name>
</gene>
<reference evidence="3" key="1">
    <citation type="submission" date="2016-12" db="EMBL/GenBank/DDBJ databases">
        <authorList>
            <person name="Brunel B."/>
        </authorList>
    </citation>
    <scope>NUCLEOTIDE SEQUENCE [LARGE SCALE GENOMIC DNA]</scope>
</reference>
<protein>
    <submittedName>
        <fullName evidence="2">Uncharacterized protein</fullName>
    </submittedName>
</protein>
<keyword evidence="3" id="KW-1185">Reference proteome</keyword>
<evidence type="ECO:0000313" key="3">
    <source>
        <dbReference type="Proteomes" id="UP000245698"/>
    </source>
</evidence>